<evidence type="ECO:0000256" key="4">
    <source>
        <dbReference type="ARBA" id="ARBA00022984"/>
    </source>
</evidence>
<dbReference type="NCBIfam" id="TIGR01085">
    <property type="entry name" value="murE"/>
    <property type="match status" value="1"/>
</dbReference>
<feature type="binding site" evidence="7">
    <location>
        <begin position="446"/>
        <end position="449"/>
    </location>
    <ligand>
        <name>meso-2,6-diaminopimelate</name>
        <dbReference type="ChEBI" id="CHEBI:57791"/>
    </ligand>
</feature>
<feature type="binding site" evidence="7">
    <location>
        <position position="217"/>
    </location>
    <ligand>
        <name>UDP-N-acetyl-alpha-D-muramoyl-L-alanyl-D-glutamate</name>
        <dbReference type="ChEBI" id="CHEBI:83900"/>
    </ligand>
</feature>
<comment type="caution">
    <text evidence="7">Lacks conserved residue(s) required for the propagation of feature annotation.</text>
</comment>
<evidence type="ECO:0000259" key="10">
    <source>
        <dbReference type="Pfam" id="PF02875"/>
    </source>
</evidence>
<accession>A0ABU9GID7</accession>
<dbReference type="InterPro" id="IPR036565">
    <property type="entry name" value="Mur-like_cat_sf"/>
</dbReference>
<dbReference type="Pfam" id="PF08245">
    <property type="entry name" value="Mur_ligase_M"/>
    <property type="match status" value="1"/>
</dbReference>
<dbReference type="Proteomes" id="UP001378242">
    <property type="component" value="Unassembled WGS sequence"/>
</dbReference>
<evidence type="ECO:0000256" key="8">
    <source>
        <dbReference type="RuleBase" id="RU004135"/>
    </source>
</evidence>
<evidence type="ECO:0000256" key="7">
    <source>
        <dbReference type="HAMAP-Rule" id="MF_00208"/>
    </source>
</evidence>
<sequence length="538" mass="57056">MTSSQDLAEQASAEPLGEFLARPLATASELLGALMALWPGVFSDSRLTALVMAQDDWHLTIDSRHVTPRSLFIAVPGIRSDGRDYIASALEKGAALVVAQQSSEGEASPESHADERVVWLEGLGAQLGELGRQAFGVPESLTLVGVTGTNGKSSVTHYIAEFAEALGIPSGMIGTLGIGRPGALVAGERTTPDALAVQAALKGLSMAGAELVAMEVSSHALDQDRVNGCRFTVAGYTNLSRDHLDYHGSMAAYAAAKAKLFKRPELKLAVLNADDALARLMLAGMQRGVRVLAMGRDEVATLRVLDVFPEPLGQVAVIATPDGERELGLNLMGRFNLDNALLAMLILHGLGHSLADLFAAAPRLTPVPGRMQRLTREGAPVVVVDYAHTPEAVETALTALRAHLPARDDARLWCVLGCGGDRDTGKRPLMATAAEQGADRVVITDDNPRSEEAAVIRQQMMDGIQARERAREIAGRAEAIAQVIRDAGEHDVILIAGKGHEDYQEVAGERLPFSDVAHAVAALERRALSTQEGLESDA</sequence>
<feature type="binding site" evidence="7">
    <location>
        <begin position="190"/>
        <end position="191"/>
    </location>
    <ligand>
        <name>UDP-N-acetyl-alpha-D-muramoyl-L-alanyl-D-glutamate</name>
        <dbReference type="ChEBI" id="CHEBI:83900"/>
    </ligand>
</feature>
<keyword evidence="7" id="KW-0547">Nucleotide-binding</keyword>
<organism evidence="12 13">
    <name type="scientific">Cobetia marina</name>
    <name type="common">Deleya marina</name>
    <dbReference type="NCBI Taxonomy" id="28258"/>
    <lineage>
        <taxon>Bacteria</taxon>
        <taxon>Pseudomonadati</taxon>
        <taxon>Pseudomonadota</taxon>
        <taxon>Gammaproteobacteria</taxon>
        <taxon>Oceanospirillales</taxon>
        <taxon>Halomonadaceae</taxon>
        <taxon>Cobetia</taxon>
    </lineage>
</organism>
<dbReference type="SUPFAM" id="SSF53623">
    <property type="entry name" value="MurD-like peptide ligases, catalytic domain"/>
    <property type="match status" value="1"/>
</dbReference>
<keyword evidence="6 7" id="KW-0961">Cell wall biogenesis/degradation</keyword>
<dbReference type="Pfam" id="PF01225">
    <property type="entry name" value="Mur_ligase"/>
    <property type="match status" value="1"/>
</dbReference>
<dbReference type="InterPro" id="IPR036615">
    <property type="entry name" value="Mur_ligase_C_dom_sf"/>
</dbReference>
<dbReference type="NCBIfam" id="NF001126">
    <property type="entry name" value="PRK00139.1-4"/>
    <property type="match status" value="1"/>
</dbReference>
<evidence type="ECO:0000256" key="6">
    <source>
        <dbReference type="ARBA" id="ARBA00023316"/>
    </source>
</evidence>
<dbReference type="InterPro" id="IPR005761">
    <property type="entry name" value="UDP-N-AcMur-Glu-dNH2Pim_ligase"/>
</dbReference>
<evidence type="ECO:0000259" key="11">
    <source>
        <dbReference type="Pfam" id="PF08245"/>
    </source>
</evidence>
<dbReference type="InterPro" id="IPR004101">
    <property type="entry name" value="Mur_ligase_C"/>
</dbReference>
<evidence type="ECO:0000313" key="12">
    <source>
        <dbReference type="EMBL" id="MEL0617874.1"/>
    </source>
</evidence>
<dbReference type="HAMAP" id="MF_00208">
    <property type="entry name" value="MurE"/>
    <property type="match status" value="1"/>
</dbReference>
<keyword evidence="13" id="KW-1185">Reference proteome</keyword>
<dbReference type="InterPro" id="IPR035911">
    <property type="entry name" value="MurE/MurF_N"/>
</dbReference>
<dbReference type="Gene3D" id="3.40.1190.10">
    <property type="entry name" value="Mur-like, catalytic domain"/>
    <property type="match status" value="1"/>
</dbReference>
<feature type="binding site" evidence="7">
    <location>
        <position position="422"/>
    </location>
    <ligand>
        <name>meso-2,6-diaminopimelate</name>
        <dbReference type="ChEBI" id="CHEBI:57791"/>
    </ligand>
</feature>
<keyword evidence="2 7" id="KW-0132">Cell division</keyword>
<comment type="function">
    <text evidence="7">Catalyzes the addition of meso-diaminopimelic acid to the nucleotide precursor UDP-N-acetylmuramoyl-L-alanyl-D-glutamate (UMAG) in the biosynthesis of bacterial cell-wall peptidoglycan.</text>
</comment>
<name>A0ABU9GID7_COBMA</name>
<dbReference type="EC" id="6.3.2.13" evidence="7"/>
<comment type="cofactor">
    <cofactor evidence="7">
        <name>Mg(2+)</name>
        <dbReference type="ChEBI" id="CHEBI:18420"/>
    </cofactor>
</comment>
<dbReference type="Gene3D" id="3.40.1390.10">
    <property type="entry name" value="MurE/MurF, N-terminal domain"/>
    <property type="match status" value="1"/>
</dbReference>
<evidence type="ECO:0000256" key="2">
    <source>
        <dbReference type="ARBA" id="ARBA00022618"/>
    </source>
</evidence>
<evidence type="ECO:0000256" key="5">
    <source>
        <dbReference type="ARBA" id="ARBA00023306"/>
    </source>
</evidence>
<feature type="binding site" evidence="7">
    <location>
        <position position="497"/>
    </location>
    <ligand>
        <name>meso-2,6-diaminopimelate</name>
        <dbReference type="ChEBI" id="CHEBI:57791"/>
    </ligand>
</feature>
<evidence type="ECO:0000256" key="1">
    <source>
        <dbReference type="ARBA" id="ARBA00005898"/>
    </source>
</evidence>
<comment type="PTM">
    <text evidence="7">Carboxylation is probably crucial for Mg(2+) binding and, consequently, for the gamma-phosphate positioning of ATP.</text>
</comment>
<feature type="binding site" evidence="7">
    <location>
        <begin position="148"/>
        <end position="154"/>
    </location>
    <ligand>
        <name>ATP</name>
        <dbReference type="ChEBI" id="CHEBI:30616"/>
    </ligand>
</feature>
<dbReference type="PANTHER" id="PTHR23135">
    <property type="entry name" value="MUR LIGASE FAMILY MEMBER"/>
    <property type="match status" value="1"/>
</dbReference>
<feature type="binding site" evidence="7">
    <location>
        <position position="225"/>
    </location>
    <ligand>
        <name>UDP-N-acetyl-alpha-D-muramoyl-L-alanyl-D-glutamate</name>
        <dbReference type="ChEBI" id="CHEBI:83900"/>
    </ligand>
</feature>
<comment type="subcellular location">
    <subcellularLocation>
        <location evidence="7 8">Cytoplasm</location>
    </subcellularLocation>
</comment>
<keyword evidence="5 7" id="KW-0131">Cell cycle</keyword>
<comment type="similarity">
    <text evidence="1 7">Belongs to the MurCDEF family. MurE subfamily.</text>
</comment>
<dbReference type="InterPro" id="IPR000713">
    <property type="entry name" value="Mur_ligase_N"/>
</dbReference>
<feature type="modified residue" description="N6-carboxylysine" evidence="7">
    <location>
        <position position="257"/>
    </location>
</feature>
<proteinExistence type="inferred from homology"/>
<keyword evidence="7" id="KW-0963">Cytoplasm</keyword>
<dbReference type="SUPFAM" id="SSF53244">
    <property type="entry name" value="MurD-like peptide ligases, peptide-binding domain"/>
    <property type="match status" value="1"/>
</dbReference>
<comment type="caution">
    <text evidence="12">The sequence shown here is derived from an EMBL/GenBank/DDBJ whole genome shotgun (WGS) entry which is preliminary data.</text>
</comment>
<evidence type="ECO:0000256" key="3">
    <source>
        <dbReference type="ARBA" id="ARBA00022960"/>
    </source>
</evidence>
<reference evidence="12 13" key="1">
    <citation type="submission" date="2024-02" db="EMBL/GenBank/DDBJ databases">
        <title>Bacteria isolated from the canopy kelp, Nereocystis luetkeana.</title>
        <authorList>
            <person name="Pfister C.A."/>
            <person name="Younker I.T."/>
            <person name="Light S.H."/>
        </authorList>
    </citation>
    <scope>NUCLEOTIDE SEQUENCE [LARGE SCALE GENOMIC DNA]</scope>
    <source>
        <strain evidence="12 13">TI.5.07</strain>
    </source>
</reference>
<comment type="pathway">
    <text evidence="7 8">Cell wall biogenesis; peptidoglycan biosynthesis.</text>
</comment>
<feature type="binding site" evidence="7">
    <location>
        <position position="223"/>
    </location>
    <ligand>
        <name>UDP-N-acetyl-alpha-D-muramoyl-L-alanyl-D-glutamate</name>
        <dbReference type="ChEBI" id="CHEBI:83900"/>
    </ligand>
</feature>
<keyword evidence="7 12" id="KW-0436">Ligase</keyword>
<dbReference type="SUPFAM" id="SSF63418">
    <property type="entry name" value="MurE/MurF N-terminal domain"/>
    <property type="match status" value="1"/>
</dbReference>
<comment type="catalytic activity">
    <reaction evidence="7">
        <text>UDP-N-acetyl-alpha-D-muramoyl-L-alanyl-D-glutamate + meso-2,6-diaminopimelate + ATP = UDP-N-acetyl-alpha-D-muramoyl-L-alanyl-gamma-D-glutamyl-meso-2,6-diaminopimelate + ADP + phosphate + H(+)</text>
        <dbReference type="Rhea" id="RHEA:23676"/>
        <dbReference type="ChEBI" id="CHEBI:15378"/>
        <dbReference type="ChEBI" id="CHEBI:30616"/>
        <dbReference type="ChEBI" id="CHEBI:43474"/>
        <dbReference type="ChEBI" id="CHEBI:57791"/>
        <dbReference type="ChEBI" id="CHEBI:83900"/>
        <dbReference type="ChEBI" id="CHEBI:83905"/>
        <dbReference type="ChEBI" id="CHEBI:456216"/>
        <dbReference type="EC" id="6.3.2.13"/>
    </reaction>
</comment>
<dbReference type="EMBL" id="JBAKAP010000016">
    <property type="protein sequence ID" value="MEL0617874.1"/>
    <property type="molecule type" value="Genomic_DNA"/>
</dbReference>
<feature type="short sequence motif" description="Meso-diaminopimelate recognition motif" evidence="7">
    <location>
        <begin position="446"/>
        <end position="449"/>
    </location>
</feature>
<gene>
    <name evidence="7" type="primary">murE</name>
    <name evidence="12" type="ORF">V6243_13670</name>
</gene>
<feature type="domain" description="Mur ligase C-terminal" evidence="10">
    <location>
        <begin position="369"/>
        <end position="499"/>
    </location>
</feature>
<dbReference type="Gene3D" id="3.90.190.20">
    <property type="entry name" value="Mur ligase, C-terminal domain"/>
    <property type="match status" value="1"/>
</dbReference>
<dbReference type="InterPro" id="IPR013221">
    <property type="entry name" value="Mur_ligase_cen"/>
</dbReference>
<feature type="domain" description="Mur ligase N-terminal catalytic" evidence="9">
    <location>
        <begin position="59"/>
        <end position="130"/>
    </location>
</feature>
<keyword evidence="7" id="KW-0067">ATP-binding</keyword>
<dbReference type="PANTHER" id="PTHR23135:SF4">
    <property type="entry name" value="UDP-N-ACETYLMURAMOYL-L-ALANYL-D-GLUTAMATE--2,6-DIAMINOPIMELATE LIGASE MURE HOMOLOG, CHLOROPLASTIC"/>
    <property type="match status" value="1"/>
</dbReference>
<feature type="binding site" evidence="7">
    <location>
        <position position="501"/>
    </location>
    <ligand>
        <name>meso-2,6-diaminopimelate</name>
        <dbReference type="ChEBI" id="CHEBI:57791"/>
    </ligand>
</feature>
<evidence type="ECO:0000259" key="9">
    <source>
        <dbReference type="Pfam" id="PF01225"/>
    </source>
</evidence>
<keyword evidence="7" id="KW-0460">Magnesium</keyword>
<protein>
    <recommendedName>
        <fullName evidence="7">UDP-N-acetylmuramoyl-L-alanyl-D-glutamate--2,6-diaminopimelate ligase</fullName>
        <ecNumber evidence="7">6.3.2.13</ecNumber>
    </recommendedName>
    <alternativeName>
        <fullName evidence="7">Meso-A2pm-adding enzyme</fullName>
    </alternativeName>
    <alternativeName>
        <fullName evidence="7">Meso-diaminopimelate-adding enzyme</fullName>
    </alternativeName>
    <alternativeName>
        <fullName evidence="7">UDP-MurNAc-L-Ala-D-Glu:meso-diaminopimelate ligase</fullName>
    </alternativeName>
    <alternativeName>
        <fullName evidence="7">UDP-MurNAc-tripeptide synthetase</fullName>
    </alternativeName>
    <alternativeName>
        <fullName evidence="7">UDP-N-acetylmuramyl-tripeptide synthetase</fullName>
    </alternativeName>
</protein>
<evidence type="ECO:0000313" key="13">
    <source>
        <dbReference type="Proteomes" id="UP001378242"/>
    </source>
</evidence>
<dbReference type="GO" id="GO:0008765">
    <property type="term" value="F:UDP-N-acetylmuramoylalanyl-D-glutamate-2,6-diaminopimelate ligase activity"/>
    <property type="evidence" value="ECO:0007669"/>
    <property type="project" value="UniProtKB-EC"/>
</dbReference>
<feature type="binding site" evidence="7">
    <location>
        <position position="63"/>
    </location>
    <ligand>
        <name>UDP-N-acetyl-alpha-D-muramoyl-L-alanyl-D-glutamate</name>
        <dbReference type="ChEBI" id="CHEBI:83900"/>
    </ligand>
</feature>
<dbReference type="Pfam" id="PF02875">
    <property type="entry name" value="Mur_ligase_C"/>
    <property type="match status" value="1"/>
</dbReference>
<dbReference type="NCBIfam" id="NF001124">
    <property type="entry name" value="PRK00139.1-2"/>
    <property type="match status" value="1"/>
</dbReference>
<keyword evidence="4 7" id="KW-0573">Peptidoglycan synthesis</keyword>
<keyword evidence="3 7" id="KW-0133">Cell shape</keyword>
<feature type="domain" description="Mur ligase central" evidence="11">
    <location>
        <begin position="146"/>
        <end position="346"/>
    </location>
</feature>